<accession>F2L6W9</accession>
<proteinExistence type="predicted"/>
<organism evidence="1 2">
    <name type="scientific">Pseudonocardia dioxanivorans (strain ATCC 55486 / DSM 44775 / JCM 13855 / CB1190)</name>
    <dbReference type="NCBI Taxonomy" id="675635"/>
    <lineage>
        <taxon>Bacteria</taxon>
        <taxon>Bacillati</taxon>
        <taxon>Actinomycetota</taxon>
        <taxon>Actinomycetes</taxon>
        <taxon>Pseudonocardiales</taxon>
        <taxon>Pseudonocardiaceae</taxon>
        <taxon>Pseudonocardia</taxon>
    </lineage>
</organism>
<dbReference type="EMBL" id="CP002594">
    <property type="protein sequence ID" value="AEA28841.1"/>
    <property type="molecule type" value="Genomic_DNA"/>
</dbReference>
<keyword evidence="1" id="KW-0614">Plasmid</keyword>
<reference evidence="1 2" key="1">
    <citation type="journal article" date="2011" name="J. Bacteriol.">
        <title>Genome sequence of the 1,4-dioxane-degrading Pseudonocardia dioxanivorans strain CB1190.</title>
        <authorList>
            <person name="Sales C.M."/>
            <person name="Mahendra S."/>
            <person name="Grostern A."/>
            <person name="Parales R.E."/>
            <person name="Goodwin L.A."/>
            <person name="Woyke T."/>
            <person name="Nolan M."/>
            <person name="Lapidus A."/>
            <person name="Chertkov O."/>
            <person name="Ovchinnikova G."/>
            <person name="Sczyrba A."/>
            <person name="Alvarez-Cohen L."/>
        </authorList>
    </citation>
    <scope>NUCLEOTIDE SEQUENCE [LARGE SCALE GENOMIC DNA]</scope>
    <source>
        <strain evidence="2">ATCC 55486 / DSM 44775 / JCM 13855 / CB1190</strain>
    </source>
</reference>
<sequence length="83" mass="9391">MYGHEVPYEPDRQDELMGDAIAVGGRAFMHEVTYAATELTTSDYPWTDGQEPAGYREAWLAHAERLIAQRRARLRPSSPRPSS</sequence>
<dbReference type="Proteomes" id="UP000007809">
    <property type="component" value="Plasmid pPSED01"/>
</dbReference>
<dbReference type="RefSeq" id="WP_013678733.1">
    <property type="nucleotide sequence ID" value="NC_015314.1"/>
</dbReference>
<evidence type="ECO:0000313" key="1">
    <source>
        <dbReference type="EMBL" id="AEA28841.1"/>
    </source>
</evidence>
<dbReference type="HOGENOM" id="CLU_2540104_0_0_11"/>
<dbReference type="KEGG" id="pdx:Psed_6760"/>
<gene>
    <name evidence="1" type="ordered locus">Psed_6760</name>
</gene>
<geneLocation type="plasmid" evidence="1 2">
    <name>pPSED01</name>
</geneLocation>
<protein>
    <submittedName>
        <fullName evidence="1">Uncharacterized protein</fullName>
    </submittedName>
</protein>
<dbReference type="AlphaFoldDB" id="F2L6W9"/>
<dbReference type="OrthoDB" id="3576932at2"/>
<name>F2L6W9_PSEUX</name>
<evidence type="ECO:0000313" key="2">
    <source>
        <dbReference type="Proteomes" id="UP000007809"/>
    </source>
</evidence>
<keyword evidence="2" id="KW-1185">Reference proteome</keyword>